<keyword evidence="2" id="KW-1185">Reference proteome</keyword>
<dbReference type="Proteomes" id="UP000219573">
    <property type="component" value="Unassembled WGS sequence"/>
</dbReference>
<reference evidence="2" key="1">
    <citation type="submission" date="2017-09" db="EMBL/GenBank/DDBJ databases">
        <authorList>
            <person name="Varghese N."/>
            <person name="Submissions S."/>
        </authorList>
    </citation>
    <scope>NUCLEOTIDE SEQUENCE [LARGE SCALE GENOMIC DNA]</scope>
    <source>
        <strain evidence="2">MSL47</strain>
    </source>
</reference>
<proteinExistence type="predicted"/>
<protein>
    <submittedName>
        <fullName evidence="1">Uncharacterized protein</fullName>
    </submittedName>
</protein>
<dbReference type="RefSeq" id="WP_097016921.1">
    <property type="nucleotide sequence ID" value="NZ_OBDZ01000005.1"/>
</dbReference>
<dbReference type="EMBL" id="OBDZ01000005">
    <property type="protein sequence ID" value="SNY19246.1"/>
    <property type="molecule type" value="Genomic_DNA"/>
</dbReference>
<sequence length="100" mass="11772">MRAVYQEEGLKPNYYALYLSIKRKISVSRACSVMGLSSCDNNRKRHTNVDVKEDEILEMIEMKKAGKQWKEIGMKFNLGPKQCFYQVKQYMGEGWKGRPW</sequence>
<dbReference type="AlphaFoldDB" id="A0A285G9P0"/>
<accession>A0A285G9P0</accession>
<evidence type="ECO:0000313" key="2">
    <source>
        <dbReference type="Proteomes" id="UP000219573"/>
    </source>
</evidence>
<organism evidence="1 2">
    <name type="scientific">Orenia metallireducens</name>
    <dbReference type="NCBI Taxonomy" id="1413210"/>
    <lineage>
        <taxon>Bacteria</taxon>
        <taxon>Bacillati</taxon>
        <taxon>Bacillota</taxon>
        <taxon>Clostridia</taxon>
        <taxon>Halanaerobiales</taxon>
        <taxon>Halobacteroidaceae</taxon>
        <taxon>Orenia</taxon>
    </lineage>
</organism>
<name>A0A285G9P0_9FIRM</name>
<gene>
    <name evidence="1" type="ORF">SAMN06265827_10587</name>
</gene>
<evidence type="ECO:0000313" key="1">
    <source>
        <dbReference type="EMBL" id="SNY19246.1"/>
    </source>
</evidence>